<feature type="transmembrane region" description="Helical" evidence="1">
    <location>
        <begin position="6"/>
        <end position="27"/>
    </location>
</feature>
<keyword evidence="1" id="KW-0812">Transmembrane</keyword>
<feature type="transmembrane region" description="Helical" evidence="1">
    <location>
        <begin position="82"/>
        <end position="102"/>
    </location>
</feature>
<protein>
    <recommendedName>
        <fullName evidence="4">SdpI family protein</fullName>
    </recommendedName>
</protein>
<dbReference type="AlphaFoldDB" id="A0A6V8SBV8"/>
<evidence type="ECO:0008006" key="4">
    <source>
        <dbReference type="Google" id="ProtNLM"/>
    </source>
</evidence>
<name>A0A6V8SBV8_9CLOT</name>
<keyword evidence="3" id="KW-1185">Reference proteome</keyword>
<keyword evidence="1" id="KW-1133">Transmembrane helix</keyword>
<feature type="transmembrane region" description="Helical" evidence="1">
    <location>
        <begin position="60"/>
        <end position="76"/>
    </location>
</feature>
<evidence type="ECO:0000313" key="3">
    <source>
        <dbReference type="Proteomes" id="UP000580568"/>
    </source>
</evidence>
<keyword evidence="1" id="KW-0472">Membrane</keyword>
<organism evidence="2 3">
    <name type="scientific">Clostridium fungisolvens</name>
    <dbReference type="NCBI Taxonomy" id="1604897"/>
    <lineage>
        <taxon>Bacteria</taxon>
        <taxon>Bacillati</taxon>
        <taxon>Bacillota</taxon>
        <taxon>Clostridia</taxon>
        <taxon>Eubacteriales</taxon>
        <taxon>Clostridiaceae</taxon>
        <taxon>Clostridium</taxon>
    </lineage>
</organism>
<dbReference type="Proteomes" id="UP000580568">
    <property type="component" value="Unassembled WGS sequence"/>
</dbReference>
<evidence type="ECO:0000256" key="1">
    <source>
        <dbReference type="SAM" id="Phobius"/>
    </source>
</evidence>
<gene>
    <name evidence="2" type="ORF">bsdtw1_00779</name>
</gene>
<dbReference type="EMBL" id="BLZR01000001">
    <property type="protein sequence ID" value="GFP74724.1"/>
    <property type="molecule type" value="Genomic_DNA"/>
</dbReference>
<dbReference type="RefSeq" id="WP_183276273.1">
    <property type="nucleotide sequence ID" value="NZ_BLZR01000001.1"/>
</dbReference>
<evidence type="ECO:0000313" key="2">
    <source>
        <dbReference type="EMBL" id="GFP74724.1"/>
    </source>
</evidence>
<proteinExistence type="predicted"/>
<accession>A0A6V8SBV8</accession>
<reference evidence="2 3" key="1">
    <citation type="submission" date="2020-07" db="EMBL/GenBank/DDBJ databases">
        <title>A new beta-1,3-glucan-decomposing anaerobic bacterium isolated from anoxic soil subjected to biological soil disinfestation.</title>
        <authorList>
            <person name="Ueki A."/>
            <person name="Tonouchi A."/>
        </authorList>
    </citation>
    <scope>NUCLEOTIDE SEQUENCE [LARGE SCALE GENOMIC DNA]</scope>
    <source>
        <strain evidence="2 3">TW1</strain>
    </source>
</reference>
<sequence length="108" mass="12001">MNKDVIFNMIVLSILIIGILSIVVATIKPMKLINLDKIKPNGKAYIIKDKQGFIKYNQKVFWGFGIMCSVISILSLAKIIDYSTFCIGVGFIISIVALLNSISIKKYA</sequence>
<comment type="caution">
    <text evidence="2">The sequence shown here is derived from an EMBL/GenBank/DDBJ whole genome shotgun (WGS) entry which is preliminary data.</text>
</comment>